<reference evidence="1" key="1">
    <citation type="submission" date="2006-06" db="EMBL/GenBank/DDBJ databases">
        <title>Complete sequence of Trichodesmium erythraeum IMS101.</title>
        <authorList>
            <consortium name="US DOE Joint Genome Institute"/>
            <person name="Copeland A."/>
            <person name="Lucas S."/>
            <person name="Lapidus A."/>
            <person name="Barry K."/>
            <person name="Detter J.C."/>
            <person name="Glavina del Rio T."/>
            <person name="Hammon N."/>
            <person name="Israni S."/>
            <person name="Dalin E."/>
            <person name="Tice H."/>
            <person name="Pitluck S."/>
            <person name="Kiss H."/>
            <person name="Munk A.C."/>
            <person name="Brettin T."/>
            <person name="Bruce D."/>
            <person name="Han C."/>
            <person name="Tapia R."/>
            <person name="Gilna P."/>
            <person name="Schmutz J."/>
            <person name="Larimer F."/>
            <person name="Land M."/>
            <person name="Hauser L."/>
            <person name="Kyrpides N."/>
            <person name="Kim E."/>
            <person name="Richardson P."/>
        </authorList>
    </citation>
    <scope>NUCLEOTIDE SEQUENCE [LARGE SCALE GENOMIC DNA]</scope>
    <source>
        <strain evidence="1">IMS101</strain>
    </source>
</reference>
<dbReference type="AlphaFoldDB" id="Q114T3"/>
<organism evidence="1">
    <name type="scientific">Trichodesmium erythraeum (strain IMS101)</name>
    <dbReference type="NCBI Taxonomy" id="203124"/>
    <lineage>
        <taxon>Bacteria</taxon>
        <taxon>Bacillati</taxon>
        <taxon>Cyanobacteriota</taxon>
        <taxon>Cyanophyceae</taxon>
        <taxon>Oscillatoriophycideae</taxon>
        <taxon>Oscillatoriales</taxon>
        <taxon>Microcoleaceae</taxon>
        <taxon>Trichodesmium</taxon>
    </lineage>
</organism>
<dbReference type="KEGG" id="ter:Tery_1729"/>
<dbReference type="STRING" id="203124.Tery_1729"/>
<accession>Q114T3</accession>
<dbReference type="EMBL" id="CP000393">
    <property type="protein sequence ID" value="ABG50991.1"/>
    <property type="molecule type" value="Genomic_DNA"/>
</dbReference>
<sequence>MKRHGNLWPQIVAWKNLFLAARYAQKGKRLRDNIPEFN</sequence>
<gene>
    <name evidence="1" type="ordered locus">Tery_1729</name>
</gene>
<evidence type="ECO:0000313" key="1">
    <source>
        <dbReference type="EMBL" id="ABG50991.1"/>
    </source>
</evidence>
<dbReference type="HOGENOM" id="CLU_3334303_0_0_3"/>
<protein>
    <submittedName>
        <fullName evidence="1">Uncharacterized protein</fullName>
    </submittedName>
</protein>
<proteinExistence type="predicted"/>
<name>Q114T3_TRIEI</name>